<dbReference type="InterPro" id="IPR058645">
    <property type="entry name" value="NTF2-like_dom_7"/>
</dbReference>
<feature type="chain" id="PRO_5005872843" description="NTF2-like domain-containing protein" evidence="1">
    <location>
        <begin position="22"/>
        <end position="174"/>
    </location>
</feature>
<keyword evidence="1" id="KW-0732">Signal</keyword>
<evidence type="ECO:0000313" key="4">
    <source>
        <dbReference type="Proteomes" id="UP000038010"/>
    </source>
</evidence>
<accession>A0A0N1GZ22</accession>
<dbReference type="AlphaFoldDB" id="A0A0N1GZ22"/>
<dbReference type="OrthoDB" id="3526850at2759"/>
<sequence length="174" mass="18730">MLRSFQPMLLWWYIFLTGTAAQVRASSSTPCLSPGESYNIALRWLQIFQTNENGTGTGSAIVASTLTSNFTYYDEGASFGNATAVYDSAGAVYNSVSGSGYSGSLVTNVTYSIIESFASCDTSVNSNVTVGTPISYRGTDYLKVDLESRLIYNVTSSSDLLNYYIQLGAVKQPS</sequence>
<feature type="signal peptide" evidence="1">
    <location>
        <begin position="1"/>
        <end position="21"/>
    </location>
</feature>
<proteinExistence type="predicted"/>
<evidence type="ECO:0000259" key="2">
    <source>
        <dbReference type="Pfam" id="PF26534"/>
    </source>
</evidence>
<dbReference type="VEuPathDB" id="FungiDB:AB675_7357"/>
<organism evidence="3 4">
    <name type="scientific">Cyphellophora attinorum</name>
    <dbReference type="NCBI Taxonomy" id="1664694"/>
    <lineage>
        <taxon>Eukaryota</taxon>
        <taxon>Fungi</taxon>
        <taxon>Dikarya</taxon>
        <taxon>Ascomycota</taxon>
        <taxon>Pezizomycotina</taxon>
        <taxon>Eurotiomycetes</taxon>
        <taxon>Chaetothyriomycetidae</taxon>
        <taxon>Chaetothyriales</taxon>
        <taxon>Cyphellophoraceae</taxon>
        <taxon>Cyphellophora</taxon>
    </lineage>
</organism>
<name>A0A0N1GZ22_9EURO</name>
<protein>
    <recommendedName>
        <fullName evidence="2">NTF2-like domain-containing protein</fullName>
    </recommendedName>
</protein>
<feature type="domain" description="NTF2-like" evidence="2">
    <location>
        <begin position="31"/>
        <end position="168"/>
    </location>
</feature>
<dbReference type="Pfam" id="PF26534">
    <property type="entry name" value="NTF2_7"/>
    <property type="match status" value="1"/>
</dbReference>
<gene>
    <name evidence="3" type="ORF">AB675_7357</name>
</gene>
<comment type="caution">
    <text evidence="3">The sequence shown here is derived from an EMBL/GenBank/DDBJ whole genome shotgun (WGS) entry which is preliminary data.</text>
</comment>
<keyword evidence="4" id="KW-1185">Reference proteome</keyword>
<evidence type="ECO:0000256" key="1">
    <source>
        <dbReference type="SAM" id="SignalP"/>
    </source>
</evidence>
<dbReference type="RefSeq" id="XP_017996213.1">
    <property type="nucleotide sequence ID" value="XM_018147718.1"/>
</dbReference>
<evidence type="ECO:0000313" key="3">
    <source>
        <dbReference type="EMBL" id="KPI36250.1"/>
    </source>
</evidence>
<dbReference type="GeneID" id="28739598"/>
<dbReference type="EMBL" id="LFJN01000032">
    <property type="protein sequence ID" value="KPI36250.1"/>
    <property type="molecule type" value="Genomic_DNA"/>
</dbReference>
<reference evidence="3 4" key="1">
    <citation type="submission" date="2015-06" db="EMBL/GenBank/DDBJ databases">
        <title>Draft genome of the ant-associated black yeast Phialophora attae CBS 131958.</title>
        <authorList>
            <person name="Moreno L.F."/>
            <person name="Stielow B.J."/>
            <person name="de Hoog S."/>
            <person name="Vicente V.A."/>
            <person name="Weiss V.A."/>
            <person name="de Vries M."/>
            <person name="Cruz L.M."/>
            <person name="Souza E.M."/>
        </authorList>
    </citation>
    <scope>NUCLEOTIDE SEQUENCE [LARGE SCALE GENOMIC DNA]</scope>
    <source>
        <strain evidence="3 4">CBS 131958</strain>
    </source>
</reference>
<dbReference type="Proteomes" id="UP000038010">
    <property type="component" value="Unassembled WGS sequence"/>
</dbReference>